<dbReference type="InterPro" id="IPR051830">
    <property type="entry name" value="NOTCH_homolog"/>
</dbReference>
<evidence type="ECO:0000313" key="13">
    <source>
        <dbReference type="Proteomes" id="UP001497497"/>
    </source>
</evidence>
<dbReference type="Pfam" id="PF00008">
    <property type="entry name" value="EGF"/>
    <property type="match status" value="2"/>
</dbReference>
<name>A0AAV2HCF9_LYMST</name>
<dbReference type="PROSITE" id="PS50026">
    <property type="entry name" value="EGF_3"/>
    <property type="match status" value="3"/>
</dbReference>
<feature type="disulfide bond" evidence="7">
    <location>
        <begin position="315"/>
        <end position="324"/>
    </location>
</feature>
<dbReference type="InterPro" id="IPR001774">
    <property type="entry name" value="DSL"/>
</dbReference>
<dbReference type="GO" id="GO:0005509">
    <property type="term" value="F:calcium ion binding"/>
    <property type="evidence" value="ECO:0007669"/>
    <property type="project" value="InterPro"/>
</dbReference>
<evidence type="ECO:0000313" key="12">
    <source>
        <dbReference type="EMBL" id="CAL1531511.1"/>
    </source>
</evidence>
<feature type="region of interest" description="Disordered" evidence="8">
    <location>
        <begin position="678"/>
        <end position="811"/>
    </location>
</feature>
<dbReference type="AlphaFoldDB" id="A0AAV2HCF9"/>
<sequence>MAFGRVCDVGLCTLLVLLFQNVHSRAFIEIKFLSYSSTCKEDLGTSNCDPMFTFCLDTPKSGYSISSCAYSSTRESNYYQNTLTISAFGSNVGGIANPWNITVNGPLSPTVMLVIRIRDDDTFGDDHLATWPTNLTETVYASWQVAKWATRNTNSGDYRLRFDIRIYCDIYYYTSNCSVYCKPSGRFDCNPATGGQICAKGWTGNNCTEDINECNQTVCDRGTCENLPGDFVCHCPDHYLGKNCSTLENPCNASPCKNNATCLPSDTTYSYQCNCTSGFEGASCELRKDPCLTNPCQNGSVCLSSSDRTSYSCNCPYPYTGKKCDTLMSEQTTSAAINKTVTETKSTTTVATTRLPTSTNDQKSTENSSLVHGSNGGSLQYSRSTKEEGFDLWYVILICALLACIIIIIVVCFVVRRRRREKEISYSANVSIASVEKIPPDNALSFENPEYNHIKDPLRRPGQILPTTPTDDVLFNPMKPPLLEALPLGASGGEYAGMDDGYVKPSEVGVMGKPPPVERAHSNPYADFKSINAKPLRQDSVASAEENHYQELDEVNRKLDHLQGQSSTDPEYSLGREPMSRNRDGCYFDVPKNLPKLSQKSFDPDDEVFNNEDDFDMTYPNMMAPSVPPAMTGDCHYDGDNVDPQLPPRNPPKLSTFAYEPHDENHYAAGSIRTSDPFANAHFKEDDDDPKFDLPYIAPGLKGSLPKPNLLNTQESIYDNQPSNRSSGTSLSSEYDSPRSSARLQPPAVASKPKASNPECFQNAAFDEGDKNSDLPLPLLEPVEEWAAHDLAENPDSYAQSTGEQSVPNHGLYLENHGFSFT</sequence>
<evidence type="ECO:0000256" key="10">
    <source>
        <dbReference type="SAM" id="SignalP"/>
    </source>
</evidence>
<comment type="caution">
    <text evidence="12">The sequence shown here is derived from an EMBL/GenBank/DDBJ whole genome shotgun (WGS) entry which is preliminary data.</text>
</comment>
<dbReference type="GO" id="GO:0016020">
    <property type="term" value="C:membrane"/>
    <property type="evidence" value="ECO:0007669"/>
    <property type="project" value="InterPro"/>
</dbReference>
<keyword evidence="9" id="KW-0472">Membrane</keyword>
<dbReference type="PROSITE" id="PS00022">
    <property type="entry name" value="EGF_1"/>
    <property type="match status" value="3"/>
</dbReference>
<dbReference type="PROSITE" id="PS01186">
    <property type="entry name" value="EGF_2"/>
    <property type="match status" value="2"/>
</dbReference>
<keyword evidence="9" id="KW-1133">Transmembrane helix</keyword>
<evidence type="ECO:0000256" key="2">
    <source>
        <dbReference type="ARBA" id="ARBA00022536"/>
    </source>
</evidence>
<comment type="caution">
    <text evidence="7">Lacks conserved residue(s) required for the propagation of feature annotation.</text>
</comment>
<feature type="chain" id="PRO_5043595424" description="EGF-like domain-containing protein" evidence="10">
    <location>
        <begin position="25"/>
        <end position="822"/>
    </location>
</feature>
<evidence type="ECO:0000256" key="3">
    <source>
        <dbReference type="ARBA" id="ARBA00022729"/>
    </source>
</evidence>
<dbReference type="InterPro" id="IPR000742">
    <property type="entry name" value="EGF"/>
</dbReference>
<feature type="disulfide bond" evidence="7">
    <location>
        <begin position="256"/>
        <end position="273"/>
    </location>
</feature>
<feature type="compositionally biased region" description="Polar residues" evidence="8">
    <location>
        <begin position="354"/>
        <end position="378"/>
    </location>
</feature>
<feature type="disulfide bond" evidence="7">
    <location>
        <begin position="214"/>
        <end position="224"/>
    </location>
</feature>
<dbReference type="CDD" id="cd00054">
    <property type="entry name" value="EGF_CA"/>
    <property type="match status" value="3"/>
</dbReference>
<dbReference type="EMBL" id="CAXITT010000091">
    <property type="protein sequence ID" value="CAL1531511.1"/>
    <property type="molecule type" value="Genomic_DNA"/>
</dbReference>
<feature type="transmembrane region" description="Helical" evidence="9">
    <location>
        <begin position="392"/>
        <end position="415"/>
    </location>
</feature>
<keyword evidence="4" id="KW-0677">Repeat</keyword>
<keyword evidence="5 7" id="KW-1015">Disulfide bond</keyword>
<feature type="region of interest" description="Disordered" evidence="8">
    <location>
        <begin position="347"/>
        <end position="378"/>
    </location>
</feature>
<reference evidence="12 13" key="1">
    <citation type="submission" date="2024-04" db="EMBL/GenBank/DDBJ databases">
        <authorList>
            <consortium name="Genoscope - CEA"/>
            <person name="William W."/>
        </authorList>
    </citation>
    <scope>NUCLEOTIDE SEQUENCE [LARGE SCALE GENOMIC DNA]</scope>
</reference>
<dbReference type="GO" id="GO:0007154">
    <property type="term" value="P:cell communication"/>
    <property type="evidence" value="ECO:0007669"/>
    <property type="project" value="InterPro"/>
</dbReference>
<feature type="compositionally biased region" description="Polar residues" evidence="8">
    <location>
        <begin position="710"/>
        <end position="743"/>
    </location>
</feature>
<accession>A0AAV2HCF9</accession>
<evidence type="ECO:0000256" key="7">
    <source>
        <dbReference type="PROSITE-ProRule" id="PRU00076"/>
    </source>
</evidence>
<dbReference type="InterPro" id="IPR001881">
    <property type="entry name" value="EGF-like_Ca-bd_dom"/>
</dbReference>
<gene>
    <name evidence="12" type="ORF">GSLYS_00005606001</name>
</gene>
<evidence type="ECO:0000259" key="11">
    <source>
        <dbReference type="PROSITE" id="PS50026"/>
    </source>
</evidence>
<keyword evidence="13" id="KW-1185">Reference proteome</keyword>
<dbReference type="InterPro" id="IPR000152">
    <property type="entry name" value="EGF-type_Asp/Asn_hydroxyl_site"/>
</dbReference>
<keyword evidence="3 10" id="KW-0732">Signal</keyword>
<feature type="disulfide bond" evidence="7">
    <location>
        <begin position="235"/>
        <end position="244"/>
    </location>
</feature>
<feature type="compositionally biased region" description="Polar residues" evidence="8">
    <location>
        <begin position="797"/>
        <end position="808"/>
    </location>
</feature>
<evidence type="ECO:0000256" key="5">
    <source>
        <dbReference type="ARBA" id="ARBA00023157"/>
    </source>
</evidence>
<keyword evidence="1" id="KW-0217">Developmental protein</keyword>
<dbReference type="PANTHER" id="PTHR24033">
    <property type="entry name" value="EGF-LIKE DOMAIN-CONTAINING PROTEIN"/>
    <property type="match status" value="1"/>
</dbReference>
<feature type="domain" description="EGF-like" evidence="11">
    <location>
        <begin position="247"/>
        <end position="285"/>
    </location>
</feature>
<feature type="domain" description="EGF-like" evidence="11">
    <location>
        <begin position="287"/>
        <end position="325"/>
    </location>
</feature>
<feature type="domain" description="EGF-like" evidence="11">
    <location>
        <begin position="210"/>
        <end position="245"/>
    </location>
</feature>
<dbReference type="SUPFAM" id="SSF57196">
    <property type="entry name" value="EGF/Laminin"/>
    <property type="match status" value="3"/>
</dbReference>
<dbReference type="Proteomes" id="UP001497497">
    <property type="component" value="Unassembled WGS sequence"/>
</dbReference>
<dbReference type="PROSITE" id="PS00010">
    <property type="entry name" value="ASX_HYDROXYL"/>
    <property type="match status" value="1"/>
</dbReference>
<protein>
    <recommendedName>
        <fullName evidence="11">EGF-like domain-containing protein</fullName>
    </recommendedName>
</protein>
<proteinExistence type="predicted"/>
<dbReference type="FunFam" id="2.10.25.10:FF:000472">
    <property type="entry name" value="Uncharacterized protein, isoform A"/>
    <property type="match status" value="1"/>
</dbReference>
<keyword evidence="6" id="KW-0325">Glycoprotein</keyword>
<evidence type="ECO:0000256" key="9">
    <source>
        <dbReference type="SAM" id="Phobius"/>
    </source>
</evidence>
<keyword evidence="2 7" id="KW-0245">EGF-like domain</keyword>
<feature type="disulfide bond" evidence="7">
    <location>
        <begin position="296"/>
        <end position="313"/>
    </location>
</feature>
<dbReference type="InterPro" id="IPR018097">
    <property type="entry name" value="EGF_Ca-bd_CS"/>
</dbReference>
<evidence type="ECO:0000256" key="6">
    <source>
        <dbReference type="ARBA" id="ARBA00023180"/>
    </source>
</evidence>
<evidence type="ECO:0000256" key="1">
    <source>
        <dbReference type="ARBA" id="ARBA00022473"/>
    </source>
</evidence>
<keyword evidence="9" id="KW-0812">Transmembrane</keyword>
<dbReference type="PANTHER" id="PTHR24033:SF151">
    <property type="entry name" value="NOTCH 2"/>
    <property type="match status" value="1"/>
</dbReference>
<feature type="disulfide bond" evidence="7">
    <location>
        <begin position="275"/>
        <end position="284"/>
    </location>
</feature>
<evidence type="ECO:0000256" key="4">
    <source>
        <dbReference type="ARBA" id="ARBA00022737"/>
    </source>
</evidence>
<dbReference type="Gene3D" id="2.10.25.10">
    <property type="entry name" value="Laminin"/>
    <property type="match status" value="3"/>
</dbReference>
<feature type="signal peptide" evidence="10">
    <location>
        <begin position="1"/>
        <end position="24"/>
    </location>
</feature>
<dbReference type="PROSITE" id="PS01187">
    <property type="entry name" value="EGF_CA"/>
    <property type="match status" value="1"/>
</dbReference>
<dbReference type="SMART" id="SM00179">
    <property type="entry name" value="EGF_CA"/>
    <property type="match status" value="3"/>
</dbReference>
<dbReference type="SMART" id="SM00051">
    <property type="entry name" value="DSL"/>
    <property type="match status" value="1"/>
</dbReference>
<evidence type="ECO:0000256" key="8">
    <source>
        <dbReference type="SAM" id="MobiDB-lite"/>
    </source>
</evidence>
<dbReference type="Gene3D" id="2.10.25.140">
    <property type="match status" value="1"/>
</dbReference>
<dbReference type="SMART" id="SM00181">
    <property type="entry name" value="EGF"/>
    <property type="match status" value="3"/>
</dbReference>
<dbReference type="Pfam" id="PF01414">
    <property type="entry name" value="DSL"/>
    <property type="match status" value="1"/>
</dbReference>
<organism evidence="12 13">
    <name type="scientific">Lymnaea stagnalis</name>
    <name type="common">Great pond snail</name>
    <name type="synonym">Helix stagnalis</name>
    <dbReference type="NCBI Taxonomy" id="6523"/>
    <lineage>
        <taxon>Eukaryota</taxon>
        <taxon>Metazoa</taxon>
        <taxon>Spiralia</taxon>
        <taxon>Lophotrochozoa</taxon>
        <taxon>Mollusca</taxon>
        <taxon>Gastropoda</taxon>
        <taxon>Heterobranchia</taxon>
        <taxon>Euthyneura</taxon>
        <taxon>Panpulmonata</taxon>
        <taxon>Hygrophila</taxon>
        <taxon>Lymnaeoidea</taxon>
        <taxon>Lymnaeidae</taxon>
        <taxon>Lymnaea</taxon>
    </lineage>
</organism>